<dbReference type="SMART" id="SM00320">
    <property type="entry name" value="WD40"/>
    <property type="match status" value="5"/>
</dbReference>
<dbReference type="PANTHER" id="PTHR44324">
    <property type="entry name" value="WD40 REPEAT DOMAIN 95"/>
    <property type="match status" value="1"/>
</dbReference>
<dbReference type="InterPro" id="IPR011047">
    <property type="entry name" value="Quinoprotein_ADH-like_sf"/>
</dbReference>
<dbReference type="PROSITE" id="PS50082">
    <property type="entry name" value="WD_REPEATS_2"/>
    <property type="match status" value="1"/>
</dbReference>
<evidence type="ECO:0000256" key="1">
    <source>
        <dbReference type="ARBA" id="ARBA00022737"/>
    </source>
</evidence>
<comment type="caution">
    <text evidence="3">The sequence shown here is derived from an EMBL/GenBank/DDBJ whole genome shotgun (WGS) entry which is preliminary data.</text>
</comment>
<dbReference type="AlphaFoldDB" id="A0A177B8E3"/>
<dbReference type="Gene3D" id="2.130.10.10">
    <property type="entry name" value="YVTN repeat-like/Quinoprotein amine dehydrogenase"/>
    <property type="match status" value="2"/>
</dbReference>
<protein>
    <recommendedName>
        <fullName evidence="5">WD repeat-containing protein 64</fullName>
    </recommendedName>
</protein>
<keyword evidence="4" id="KW-1185">Reference proteome</keyword>
<dbReference type="InterPro" id="IPR001680">
    <property type="entry name" value="WD40_rpt"/>
</dbReference>
<feature type="repeat" description="WD" evidence="2">
    <location>
        <begin position="448"/>
        <end position="470"/>
    </location>
</feature>
<dbReference type="OrthoDB" id="5980302at2759"/>
<dbReference type="InterPro" id="IPR051242">
    <property type="entry name" value="WD-EF-hand_domain"/>
</dbReference>
<keyword evidence="2" id="KW-0853">WD repeat</keyword>
<dbReference type="SUPFAM" id="SSF50998">
    <property type="entry name" value="Quinoprotein alcohol dehydrogenase-like"/>
    <property type="match status" value="1"/>
</dbReference>
<evidence type="ECO:0000256" key="2">
    <source>
        <dbReference type="PROSITE-ProRule" id="PRU00221"/>
    </source>
</evidence>
<dbReference type="PANTHER" id="PTHR44324:SF2">
    <property type="entry name" value="WD REPEAT-CONTAINING PROTEIN 64"/>
    <property type="match status" value="1"/>
</dbReference>
<name>A0A177B8E3_9BILA</name>
<dbReference type="InterPro" id="IPR015943">
    <property type="entry name" value="WD40/YVTN_repeat-like_dom_sf"/>
</dbReference>
<accession>A0A177B8E3</accession>
<evidence type="ECO:0000313" key="3">
    <source>
        <dbReference type="EMBL" id="OAF70420.1"/>
    </source>
</evidence>
<sequence length="641" mass="74166">MLVAPTGKLYGHLFTIIAFTVNESDQHLISLSTARIFHVWDIHTYLLLQVFADTEERLGERRIYSIIFNNKTDLLIMGSSVIDTWALVKSSYEIEKLPHTHDCPLVHIFINDELNQVVTICTESIIKVWQIWTGEMLYKIIFSPIDKVNITCGDIDDSGYRFVVGSSIGLIKLFEFTFGHELKTYSLPHRVNITDSLAYSISFIKFIHDSVRKIVVCETNGRITFFETCYSFSSYIPEIQTKVFKDIINQDDIYININQKFTDSALIAKQENLFVSQKHYELYNNDKLIITHNDQLIVMNIKKFIVEYILKNPNQQSRLSSGSMHNINVSKVSRKSGFSTVLIEQSYATKCFQFESIIVTGNSHHRLDFYKENESKCIFSLSPKLKKLPEYVTAITADENKTVLFSADRLGYVVKWSIEMFLENFDETLIQEETIFRAHLSCIVDIKVKISEKVSFIVTASVDGSVRIWNAKHCQYIGFYGQSQNIYDIFISKNDKIYPDDINEPSITFQKSKFDKNKPRNIAYPLKFNEKKWSGDLKLTESNQYSQYFSLLINSKSTKYSIDTINIGDLNWGNIFRHLPIYTINQIAKPKTPDIIKMEKKSEIKKVATIMVKTKKTFKNVQNENSIFNNKLPSIRAIIMK</sequence>
<dbReference type="Proteomes" id="UP000078046">
    <property type="component" value="Unassembled WGS sequence"/>
</dbReference>
<evidence type="ECO:0008006" key="5">
    <source>
        <dbReference type="Google" id="ProtNLM"/>
    </source>
</evidence>
<proteinExistence type="predicted"/>
<evidence type="ECO:0000313" key="4">
    <source>
        <dbReference type="Proteomes" id="UP000078046"/>
    </source>
</evidence>
<gene>
    <name evidence="3" type="ORF">A3Q56_01845</name>
</gene>
<keyword evidence="1" id="KW-0677">Repeat</keyword>
<organism evidence="3 4">
    <name type="scientific">Intoshia linei</name>
    <dbReference type="NCBI Taxonomy" id="1819745"/>
    <lineage>
        <taxon>Eukaryota</taxon>
        <taxon>Metazoa</taxon>
        <taxon>Spiralia</taxon>
        <taxon>Lophotrochozoa</taxon>
        <taxon>Mesozoa</taxon>
        <taxon>Orthonectida</taxon>
        <taxon>Rhopaluridae</taxon>
        <taxon>Intoshia</taxon>
    </lineage>
</organism>
<dbReference type="EMBL" id="LWCA01000150">
    <property type="protein sequence ID" value="OAF70420.1"/>
    <property type="molecule type" value="Genomic_DNA"/>
</dbReference>
<reference evidence="3 4" key="1">
    <citation type="submission" date="2016-04" db="EMBL/GenBank/DDBJ databases">
        <title>The genome of Intoshia linei affirms orthonectids as highly simplified spiralians.</title>
        <authorList>
            <person name="Mikhailov K.V."/>
            <person name="Slusarev G.S."/>
            <person name="Nikitin M.A."/>
            <person name="Logacheva M.D."/>
            <person name="Penin A."/>
            <person name="Aleoshin V."/>
            <person name="Panchin Y.V."/>
        </authorList>
    </citation>
    <scope>NUCLEOTIDE SEQUENCE [LARGE SCALE GENOMIC DNA]</scope>
    <source>
        <strain evidence="3">Intl2013</strain>
        <tissue evidence="3">Whole animal</tissue>
    </source>
</reference>